<name>A0ABR9TIH5_9FLAO</name>
<organism evidence="2 3">
    <name type="scientific">Flavobacterium hungaricum</name>
    <dbReference type="NCBI Taxonomy" id="2082725"/>
    <lineage>
        <taxon>Bacteria</taxon>
        <taxon>Pseudomonadati</taxon>
        <taxon>Bacteroidota</taxon>
        <taxon>Flavobacteriia</taxon>
        <taxon>Flavobacteriales</taxon>
        <taxon>Flavobacteriaceae</taxon>
        <taxon>Flavobacterium</taxon>
    </lineage>
</organism>
<accession>A0ABR9TIH5</accession>
<dbReference type="EMBL" id="PRDM01000002">
    <property type="protein sequence ID" value="MBE8725065.1"/>
    <property type="molecule type" value="Genomic_DNA"/>
</dbReference>
<keyword evidence="1" id="KW-0812">Transmembrane</keyword>
<evidence type="ECO:0000256" key="1">
    <source>
        <dbReference type="SAM" id="Phobius"/>
    </source>
</evidence>
<feature type="transmembrane region" description="Helical" evidence="1">
    <location>
        <begin position="22"/>
        <end position="44"/>
    </location>
</feature>
<evidence type="ECO:0000313" key="3">
    <source>
        <dbReference type="Proteomes" id="UP000640614"/>
    </source>
</evidence>
<keyword evidence="1" id="KW-0472">Membrane</keyword>
<keyword evidence="1" id="KW-1133">Transmembrane helix</keyword>
<protein>
    <submittedName>
        <fullName evidence="2">Uncharacterized protein</fullName>
    </submittedName>
</protein>
<feature type="transmembrane region" description="Helical" evidence="1">
    <location>
        <begin position="91"/>
        <end position="109"/>
    </location>
</feature>
<proteinExistence type="predicted"/>
<evidence type="ECO:0000313" key="2">
    <source>
        <dbReference type="EMBL" id="MBE8725065.1"/>
    </source>
</evidence>
<dbReference type="RefSeq" id="WP_193846074.1">
    <property type="nucleotide sequence ID" value="NZ_PRDM01000002.1"/>
</dbReference>
<sequence>MEFNFNTFFGYEKEINTMQDQVLIYGFAIIIFSIVGLLFLAAILRKIGLTSFISFIINPLLLSLGLTLIIAILPTIVFYTSNSEVSSVKIIYSWLTIFIGMLWFVFFNLETIKGCFREFDKMSQQKAFRHRNK</sequence>
<feature type="transmembrane region" description="Helical" evidence="1">
    <location>
        <begin position="56"/>
        <end position="79"/>
    </location>
</feature>
<dbReference type="Proteomes" id="UP000640614">
    <property type="component" value="Unassembled WGS sequence"/>
</dbReference>
<comment type="caution">
    <text evidence="2">The sequence shown here is derived from an EMBL/GenBank/DDBJ whole genome shotgun (WGS) entry which is preliminary data.</text>
</comment>
<gene>
    <name evidence="2" type="ORF">C4F50_08910</name>
</gene>
<keyword evidence="3" id="KW-1185">Reference proteome</keyword>
<reference evidence="2 3" key="1">
    <citation type="submission" date="2018-07" db="EMBL/GenBank/DDBJ databases">
        <title>Genome assembly of strain KB82.</title>
        <authorList>
            <person name="Kukolya J."/>
            <person name="Horvath B."/>
            <person name="Nagy I."/>
            <person name="Toth A."/>
        </authorList>
    </citation>
    <scope>NUCLEOTIDE SEQUENCE [LARGE SCALE GENOMIC DNA]</scope>
    <source>
        <strain evidence="2 3">Kb82</strain>
    </source>
</reference>